<evidence type="ECO:0000256" key="8">
    <source>
        <dbReference type="ARBA" id="ARBA00024196"/>
    </source>
</evidence>
<keyword evidence="7" id="KW-0539">Nucleus</keyword>
<dbReference type="InterPro" id="IPR032675">
    <property type="entry name" value="LRR_dom_sf"/>
</dbReference>
<dbReference type="OrthoDB" id="433501at2759"/>
<dbReference type="FunFam" id="3.80.10.10:FF:000629">
    <property type="entry name" value="U2 snRNP component"/>
    <property type="match status" value="1"/>
</dbReference>
<keyword evidence="6" id="KW-0508">mRNA splicing</keyword>
<dbReference type="GO" id="GO:0030620">
    <property type="term" value="F:U2 snRNA binding"/>
    <property type="evidence" value="ECO:0007669"/>
    <property type="project" value="InterPro"/>
</dbReference>
<dbReference type="STRING" id="1071383.J7RXN4"/>
<sequence>MQLTPSIVTDAPSYYVNHLQRQYNLDKVVILRDLGLENDSISMPTSLKRLAFPTHIIDLTNNELTSIPNLSPRQDIHTLLLARNRISLVDGRALPCKLRNLVLTSNKIDRFELLSSLRFAPRTLKVLSLRGNPICHLEDYRINVIRYLPYLQSLDFTTVTKDERLAARKLKKLNPVAEESVSLSSIVTTSTNKDKETELMDLVVSKMSEEQRKNLVDQLNKATSLEEISRLEKILSGGA</sequence>
<dbReference type="OMA" id="CHLEDYR"/>
<dbReference type="eggNOG" id="KOG1644">
    <property type="taxonomic scope" value="Eukaryota"/>
</dbReference>
<evidence type="ECO:0000256" key="1">
    <source>
        <dbReference type="ARBA" id="ARBA00004123"/>
    </source>
</evidence>
<proteinExistence type="inferred from homology"/>
<organism evidence="10 11">
    <name type="scientific">Huiozyma naganishii (strain ATCC MYA-139 / BCRC 22969 / CBS 8797 / KCTC 17520 / NBRC 10181 / NCYC 3082 / Yp74L-3)</name>
    <name type="common">Yeast</name>
    <name type="synonym">Kazachstania naganishii</name>
    <dbReference type="NCBI Taxonomy" id="1071383"/>
    <lineage>
        <taxon>Eukaryota</taxon>
        <taxon>Fungi</taxon>
        <taxon>Dikarya</taxon>
        <taxon>Ascomycota</taxon>
        <taxon>Saccharomycotina</taxon>
        <taxon>Saccharomycetes</taxon>
        <taxon>Saccharomycetales</taxon>
        <taxon>Saccharomycetaceae</taxon>
        <taxon>Huiozyma</taxon>
    </lineage>
</organism>
<evidence type="ECO:0000256" key="2">
    <source>
        <dbReference type="ARBA" id="ARBA00022614"/>
    </source>
</evidence>
<dbReference type="Proteomes" id="UP000006310">
    <property type="component" value="Chromosome 4"/>
</dbReference>
<dbReference type="GO" id="GO:0000398">
    <property type="term" value="P:mRNA splicing, via spliceosome"/>
    <property type="evidence" value="ECO:0007669"/>
    <property type="project" value="EnsemblFungi"/>
</dbReference>
<reference evidence="11" key="2">
    <citation type="submission" date="2012-08" db="EMBL/GenBank/DDBJ databases">
        <title>Genome sequence of Kazachstania naganishii.</title>
        <authorList>
            <person name="Gordon J.L."/>
            <person name="Armisen D."/>
            <person name="Proux-Wera E."/>
            <person name="OhEigeartaigh S.S."/>
            <person name="Byrne K.P."/>
            <person name="Wolfe K.H."/>
        </authorList>
    </citation>
    <scope>NUCLEOTIDE SEQUENCE [LARGE SCALE GENOMIC DNA]</scope>
    <source>
        <strain evidence="11">ATCC MYA-139 / BCRC 22969 / CBS 8797 / CCRC 22969 / KCTC 17520 / NBRC 10181 / NCYC 3082</strain>
    </source>
</reference>
<dbReference type="GeneID" id="34525546"/>
<evidence type="ECO:0000313" key="10">
    <source>
        <dbReference type="EMBL" id="CCK69857.1"/>
    </source>
</evidence>
<keyword evidence="3" id="KW-0507">mRNA processing</keyword>
<evidence type="ECO:0000256" key="9">
    <source>
        <dbReference type="ARBA" id="ARBA00024238"/>
    </source>
</evidence>
<dbReference type="Gene3D" id="3.80.10.10">
    <property type="entry name" value="Ribonuclease Inhibitor"/>
    <property type="match status" value="1"/>
</dbReference>
<keyword evidence="11" id="KW-1185">Reference proteome</keyword>
<keyword evidence="2" id="KW-0433">Leucine-rich repeat</keyword>
<comment type="subcellular location">
    <subcellularLocation>
        <location evidence="1">Nucleus</location>
    </subcellularLocation>
</comment>
<dbReference type="SUPFAM" id="SSF52058">
    <property type="entry name" value="L domain-like"/>
    <property type="match status" value="1"/>
</dbReference>
<keyword evidence="5" id="KW-0677">Repeat</keyword>
<evidence type="ECO:0000256" key="4">
    <source>
        <dbReference type="ARBA" id="ARBA00022728"/>
    </source>
</evidence>
<dbReference type="EMBL" id="HE978317">
    <property type="protein sequence ID" value="CCK69857.1"/>
    <property type="molecule type" value="Genomic_DNA"/>
</dbReference>
<protein>
    <recommendedName>
        <fullName evidence="9">U2 small nuclear ribonucleoprotein A'</fullName>
    </recommendedName>
</protein>
<gene>
    <name evidence="10" type="primary">KNAG0D01050</name>
    <name evidence="10" type="ordered locus">KNAG_0D01050</name>
</gene>
<dbReference type="Pfam" id="PF14580">
    <property type="entry name" value="LRR_9"/>
    <property type="match status" value="1"/>
</dbReference>
<dbReference type="PANTHER" id="PTHR10552">
    <property type="entry name" value="U2 SMALL NUCLEAR RIBONUCLEOPROTEIN A"/>
    <property type="match status" value="1"/>
</dbReference>
<dbReference type="RefSeq" id="XP_022464103.1">
    <property type="nucleotide sequence ID" value="XM_022607515.1"/>
</dbReference>
<evidence type="ECO:0000313" key="11">
    <source>
        <dbReference type="Proteomes" id="UP000006310"/>
    </source>
</evidence>
<keyword evidence="4" id="KW-0747">Spliceosome</keyword>
<dbReference type="GO" id="GO:0071004">
    <property type="term" value="C:U2-type prespliceosome"/>
    <property type="evidence" value="ECO:0007669"/>
    <property type="project" value="EnsemblFungi"/>
</dbReference>
<dbReference type="KEGG" id="kng:KNAG_0D01050"/>
<evidence type="ECO:0000256" key="3">
    <source>
        <dbReference type="ARBA" id="ARBA00022664"/>
    </source>
</evidence>
<reference evidence="10 11" key="1">
    <citation type="journal article" date="2011" name="Proc. Natl. Acad. Sci. U.S.A.">
        <title>Evolutionary erosion of yeast sex chromosomes by mating-type switching accidents.</title>
        <authorList>
            <person name="Gordon J.L."/>
            <person name="Armisen D."/>
            <person name="Proux-Wera E."/>
            <person name="Oheigeartaigh S.S."/>
            <person name="Byrne K.P."/>
            <person name="Wolfe K.H."/>
        </authorList>
    </citation>
    <scope>NUCLEOTIDE SEQUENCE [LARGE SCALE GENOMIC DNA]</scope>
    <source>
        <strain evidence="11">ATCC MYA-139 / BCRC 22969 / CBS 8797 / CCRC 22969 / KCTC 17520 / NBRC 10181 / NCYC 3082</strain>
    </source>
</reference>
<dbReference type="PANTHER" id="PTHR10552:SF6">
    <property type="entry name" value="U2 SMALL NUCLEAR RIBONUCLEOPROTEIN A"/>
    <property type="match status" value="1"/>
</dbReference>
<name>J7RXN4_HUIN7</name>
<accession>J7RXN4</accession>
<dbReference type="GO" id="GO:0005686">
    <property type="term" value="C:U2 snRNP"/>
    <property type="evidence" value="ECO:0007669"/>
    <property type="project" value="EnsemblFungi"/>
</dbReference>
<dbReference type="AlphaFoldDB" id="J7RXN4"/>
<dbReference type="PROSITE" id="PS51450">
    <property type="entry name" value="LRR"/>
    <property type="match status" value="1"/>
</dbReference>
<dbReference type="HOGENOM" id="CLU_061027_3_0_1"/>
<evidence type="ECO:0000256" key="5">
    <source>
        <dbReference type="ARBA" id="ARBA00022737"/>
    </source>
</evidence>
<dbReference type="InterPro" id="IPR001611">
    <property type="entry name" value="Leu-rich_rpt"/>
</dbReference>
<evidence type="ECO:0000256" key="7">
    <source>
        <dbReference type="ARBA" id="ARBA00023242"/>
    </source>
</evidence>
<dbReference type="GO" id="GO:0000974">
    <property type="term" value="C:Prp19 complex"/>
    <property type="evidence" value="ECO:0007669"/>
    <property type="project" value="EnsemblFungi"/>
</dbReference>
<evidence type="ECO:0000256" key="6">
    <source>
        <dbReference type="ARBA" id="ARBA00023187"/>
    </source>
</evidence>
<comment type="similarity">
    <text evidence="8">Belongs to the U2 small nuclear ribonucleoprotein A family.</text>
</comment>
<dbReference type="InterPro" id="IPR044640">
    <property type="entry name" value="RU2A"/>
</dbReference>